<accession>A0A7S3YJT4</accession>
<dbReference type="SUPFAM" id="SSF56281">
    <property type="entry name" value="Metallo-hydrolase/oxidoreductase"/>
    <property type="match status" value="1"/>
</dbReference>
<name>A0A7S3YJT4_9EUKA</name>
<dbReference type="PANTHER" id="PTHR43705">
    <property type="entry name" value="HYDROXYACYLGLUTATHIONE HYDROLASE"/>
    <property type="match status" value="1"/>
</dbReference>
<dbReference type="InterPro" id="IPR050110">
    <property type="entry name" value="Glyoxalase_II_hydrolase"/>
</dbReference>
<reference evidence="3" key="1">
    <citation type="submission" date="2021-01" db="EMBL/GenBank/DDBJ databases">
        <authorList>
            <person name="Corre E."/>
            <person name="Pelletier E."/>
            <person name="Niang G."/>
            <person name="Scheremetjew M."/>
            <person name="Finn R."/>
            <person name="Kale V."/>
            <person name="Holt S."/>
            <person name="Cochrane G."/>
            <person name="Meng A."/>
            <person name="Brown T."/>
            <person name="Cohen L."/>
        </authorList>
    </citation>
    <scope>NUCLEOTIDE SEQUENCE</scope>
    <source>
        <strain evidence="3">CCCM811</strain>
    </source>
</reference>
<dbReference type="AlphaFoldDB" id="A0A7S3YJT4"/>
<protein>
    <recommendedName>
        <fullName evidence="2">Metallo-beta-lactamase domain-containing protein</fullName>
    </recommendedName>
</protein>
<evidence type="ECO:0000259" key="2">
    <source>
        <dbReference type="SMART" id="SM00849"/>
    </source>
</evidence>
<proteinExistence type="predicted"/>
<dbReference type="InterPro" id="IPR001279">
    <property type="entry name" value="Metallo-B-lactamas"/>
</dbReference>
<feature type="domain" description="Metallo-beta-lactamase" evidence="2">
    <location>
        <begin position="415"/>
        <end position="731"/>
    </location>
</feature>
<dbReference type="PANTHER" id="PTHR43705:SF1">
    <property type="entry name" value="HYDROXYACYLGLUTATHIONE HYDROLASE GLOB"/>
    <property type="match status" value="1"/>
</dbReference>
<feature type="compositionally biased region" description="Basic and acidic residues" evidence="1">
    <location>
        <begin position="330"/>
        <end position="352"/>
    </location>
</feature>
<dbReference type="Pfam" id="PF00753">
    <property type="entry name" value="Lactamase_B"/>
    <property type="match status" value="1"/>
</dbReference>
<sequence length="794" mass="90827">MLPFWEGEYEDSTGIYRVMKGQPLYVLPPHTDKHGFGSELVPEIFQEDEVDAVRVSVKSPHVDIRISASVWRGNVKLHKIAGNQGWIVHETNLPEPDTSQLEAGLRQKNVTTKQEQKDDPDCIALREAIMSPEGYPPAWQPDSDGRTNGMLGIPSLPTVKFKPGDNVIVLRDRRAQRGYPRKKWCPGEIHKRWKDRLGRTWAEVRFYDDLKKNYLEEDLLLLTAEVFDRVVNQGRGNLNDPDLLKTLWAEANPKKPYDVAMPWWGETLEKRAEISILGELGAFYSLPKKTASPESATVDPVFVTWATILDTNFKSYNKLLRCLQSGGREKDLDESTRTKREEMLDKAVERGEWPTSDPDEDDEDDTDELKEEETDLSFSSSDEKDEIIMDPNLDEERMELPDGKGGLNFPRQKCFGWVYVKGKGPNRVVVVVDPARASPMEAYLREKNISHVDYILITHHHMCHGAHEIKEKFSGRRETVIIGPSDPTDKWQTSHRRTIMLAAGKDKMKLVEKAGGWQRVLQLDLSDAASSQDDTEVSRHLNFTSLFHPRVQIPKGKVSEATLKKINAYPGGPYLSVKFPLEFFNVNRTDNSPPREFPAPSNPKFLRSMAKIGIDYKNLSSPSMQEWLQDPYDPSLKNEMENHLKGYQYDYYVNGGDVFEIGEDKVYTINTTGHTRDHVAYWIPSEQLVFTGDAMHVMGVGRKYEAKRKAMWRSLRVLAMLPGNTRVLCGMNMHDNYLGAPAAAAKTRKELKLHTFRRRHEICNLNVSYQETTIQAERDWNYFLQGRYIMPVAA</sequence>
<dbReference type="SMART" id="SM00849">
    <property type="entry name" value="Lactamase_B"/>
    <property type="match status" value="1"/>
</dbReference>
<evidence type="ECO:0000313" key="3">
    <source>
        <dbReference type="EMBL" id="CAE0653836.1"/>
    </source>
</evidence>
<dbReference type="EMBL" id="HBIV01008569">
    <property type="protein sequence ID" value="CAE0653836.1"/>
    <property type="molecule type" value="Transcribed_RNA"/>
</dbReference>
<dbReference type="InterPro" id="IPR036866">
    <property type="entry name" value="RibonucZ/Hydroxyglut_hydro"/>
</dbReference>
<evidence type="ECO:0000256" key="1">
    <source>
        <dbReference type="SAM" id="MobiDB-lite"/>
    </source>
</evidence>
<gene>
    <name evidence="3" type="ORF">LGLO00237_LOCUS6456</name>
</gene>
<feature type="compositionally biased region" description="Acidic residues" evidence="1">
    <location>
        <begin position="357"/>
        <end position="375"/>
    </location>
</feature>
<feature type="region of interest" description="Disordered" evidence="1">
    <location>
        <begin position="330"/>
        <end position="385"/>
    </location>
</feature>
<dbReference type="Gene3D" id="3.60.15.10">
    <property type="entry name" value="Ribonuclease Z/Hydroxyacylglutathione hydrolase-like"/>
    <property type="match status" value="2"/>
</dbReference>
<organism evidence="3">
    <name type="scientific">Lotharella globosa</name>
    <dbReference type="NCBI Taxonomy" id="91324"/>
    <lineage>
        <taxon>Eukaryota</taxon>
        <taxon>Sar</taxon>
        <taxon>Rhizaria</taxon>
        <taxon>Cercozoa</taxon>
        <taxon>Chlorarachniophyceae</taxon>
        <taxon>Lotharella</taxon>
    </lineage>
</organism>